<dbReference type="InterPro" id="IPR001650">
    <property type="entry name" value="Helicase_C-like"/>
</dbReference>
<accession>A0A8B6CGJ2</accession>
<dbReference type="Pfam" id="PF00270">
    <property type="entry name" value="DEAD"/>
    <property type="match status" value="1"/>
</dbReference>
<dbReference type="GO" id="GO:0005737">
    <property type="term" value="C:cytoplasm"/>
    <property type="evidence" value="ECO:0007669"/>
    <property type="project" value="TreeGrafter"/>
</dbReference>
<evidence type="ECO:0000259" key="13">
    <source>
        <dbReference type="PROSITE" id="PS51194"/>
    </source>
</evidence>
<comment type="catalytic activity">
    <reaction evidence="9">
        <text>Couples ATP hydrolysis with the unwinding of duplex DNA by translocating in the 3'-5' direction.</text>
        <dbReference type="EC" id="5.6.2.4"/>
    </reaction>
</comment>
<dbReference type="PROSITE" id="PS51192">
    <property type="entry name" value="HELICASE_ATP_BIND_1"/>
    <property type="match status" value="1"/>
</dbReference>
<dbReference type="GO" id="GO:0005634">
    <property type="term" value="C:nucleus"/>
    <property type="evidence" value="ECO:0007669"/>
    <property type="project" value="TreeGrafter"/>
</dbReference>
<keyword evidence="8" id="KW-0539">Nucleus</keyword>
<dbReference type="CDD" id="cd17920">
    <property type="entry name" value="DEXHc_RecQ"/>
    <property type="match status" value="1"/>
</dbReference>
<evidence type="ECO:0000256" key="3">
    <source>
        <dbReference type="ARBA" id="ARBA00022801"/>
    </source>
</evidence>
<gene>
    <name evidence="14" type="ORF">MGAL_10B065631</name>
</gene>
<dbReference type="GO" id="GO:0043138">
    <property type="term" value="F:3'-5' DNA helicase activity"/>
    <property type="evidence" value="ECO:0007669"/>
    <property type="project" value="UniProtKB-EC"/>
</dbReference>
<dbReference type="EC" id="5.6.2.4" evidence="10"/>
<dbReference type="GO" id="GO:0016787">
    <property type="term" value="F:hydrolase activity"/>
    <property type="evidence" value="ECO:0007669"/>
    <property type="project" value="UniProtKB-KW"/>
</dbReference>
<evidence type="ECO:0000256" key="1">
    <source>
        <dbReference type="ARBA" id="ARBA00005446"/>
    </source>
</evidence>
<keyword evidence="15" id="KW-1185">Reference proteome</keyword>
<dbReference type="GO" id="GO:0005524">
    <property type="term" value="F:ATP binding"/>
    <property type="evidence" value="ECO:0007669"/>
    <property type="project" value="UniProtKB-KW"/>
</dbReference>
<dbReference type="InterPro" id="IPR027417">
    <property type="entry name" value="P-loop_NTPase"/>
</dbReference>
<dbReference type="Proteomes" id="UP000596742">
    <property type="component" value="Unassembled WGS sequence"/>
</dbReference>
<keyword evidence="4" id="KW-0347">Helicase</keyword>
<name>A0A8B6CGJ2_MYTGA</name>
<evidence type="ECO:0000256" key="11">
    <source>
        <dbReference type="ARBA" id="ARBA00044542"/>
    </source>
</evidence>
<keyword evidence="5" id="KW-0067">ATP-binding</keyword>
<dbReference type="InterPro" id="IPR014001">
    <property type="entry name" value="Helicase_ATP-bd"/>
</dbReference>
<dbReference type="Pfam" id="PF00271">
    <property type="entry name" value="Helicase_C"/>
    <property type="match status" value="1"/>
</dbReference>
<dbReference type="NCBIfam" id="TIGR00614">
    <property type="entry name" value="recQ_fam"/>
    <property type="match status" value="1"/>
</dbReference>
<dbReference type="PROSITE" id="PS00690">
    <property type="entry name" value="DEAH_ATP_HELICASE"/>
    <property type="match status" value="1"/>
</dbReference>
<keyword evidence="6" id="KW-0238">DNA-binding</keyword>
<dbReference type="GO" id="GO:0009378">
    <property type="term" value="F:four-way junction helicase activity"/>
    <property type="evidence" value="ECO:0007669"/>
    <property type="project" value="TreeGrafter"/>
</dbReference>
<feature type="domain" description="Helicase C-terminal" evidence="13">
    <location>
        <begin position="277"/>
        <end position="446"/>
    </location>
</feature>
<evidence type="ECO:0000256" key="2">
    <source>
        <dbReference type="ARBA" id="ARBA00022741"/>
    </source>
</evidence>
<evidence type="ECO:0000256" key="7">
    <source>
        <dbReference type="ARBA" id="ARBA00023235"/>
    </source>
</evidence>
<dbReference type="SMART" id="SM00490">
    <property type="entry name" value="HELICc"/>
    <property type="match status" value="1"/>
</dbReference>
<dbReference type="PROSITE" id="PS51194">
    <property type="entry name" value="HELICASE_CTER"/>
    <property type="match status" value="1"/>
</dbReference>
<keyword evidence="3" id="KW-0378">Hydrolase</keyword>
<keyword evidence="7" id="KW-0413">Isomerase</keyword>
<protein>
    <recommendedName>
        <fullName evidence="10">DNA 3'-5' helicase</fullName>
        <ecNumber evidence="10">5.6.2.4</ecNumber>
    </recommendedName>
    <alternativeName>
        <fullName evidence="11">DNA 3'-5' helicase BLM</fullName>
    </alternativeName>
</protein>
<dbReference type="InterPro" id="IPR004589">
    <property type="entry name" value="DNA_helicase_ATP-dep_RecQ"/>
</dbReference>
<evidence type="ECO:0000256" key="6">
    <source>
        <dbReference type="ARBA" id="ARBA00023125"/>
    </source>
</evidence>
<proteinExistence type="inferred from homology"/>
<dbReference type="PANTHER" id="PTHR13710:SF153">
    <property type="entry name" value="RECQ-LIKE DNA HELICASE BLM"/>
    <property type="match status" value="1"/>
</dbReference>
<dbReference type="AlphaFoldDB" id="A0A8B6CGJ2"/>
<evidence type="ECO:0000256" key="9">
    <source>
        <dbReference type="ARBA" id="ARBA00034617"/>
    </source>
</evidence>
<sequence length="573" mass="65256">MSLLLDSQQIFLITGLDDIIINTPIFIYINMAEDLFNHALNAALRKRNITYNLKTLQKECIQSVLEHKDVFGMLPTGYGKSLIYTVLPDLFFIHQQLSIVSNITPVLERDTSIIIVISPLVSLMKDQEIAFNTMGIDCAYLGDMDDKVKLKNIENGLVPILLMSPESLFSGKWRNLLTNKVYQCHLSAIVIDEAHCVEEWGNKFRTDYYRIGELRSLVPKAVILALTATSTYSSRKTIAHILGMNEYKLVMGSCDRSNINYFAQKVSFRLHDSFHWVVSSLRDNCEQSPKTIIYCRNIKSCSQIYLYFLSELSEAAYIGTPCAKNCLFAMFHHSTPDKNKKNIIENMRKNSITRVVIATTAFGMGVDIPDVRFVIHWGASRSIQGFMQESGRAGRDGITSTSVCYYHPVDTAKNSADEQMINYCKTSACRRNILVQHFSPDIPQSNTSHPCCDNCIKECSCCDCLMLNKDFITDKEDNMLCEIDGIKPYRQVSSDQRNAIQIDLEKMVAELAKEHDHLSVLSVDILTHFSKQMISDIVNNIHYIFEISDLMDNFVYERRIADMIMNIIDTQLD</sequence>
<dbReference type="PANTHER" id="PTHR13710">
    <property type="entry name" value="DNA HELICASE RECQ FAMILY MEMBER"/>
    <property type="match status" value="1"/>
</dbReference>
<dbReference type="Gene3D" id="3.40.50.300">
    <property type="entry name" value="P-loop containing nucleotide triphosphate hydrolases"/>
    <property type="match status" value="2"/>
</dbReference>
<comment type="caution">
    <text evidence="14">The sequence shown here is derived from an EMBL/GenBank/DDBJ whole genome shotgun (WGS) entry which is preliminary data.</text>
</comment>
<evidence type="ECO:0000256" key="5">
    <source>
        <dbReference type="ARBA" id="ARBA00022840"/>
    </source>
</evidence>
<dbReference type="SUPFAM" id="SSF52540">
    <property type="entry name" value="P-loop containing nucleoside triphosphate hydrolases"/>
    <property type="match status" value="1"/>
</dbReference>
<dbReference type="GO" id="GO:0003677">
    <property type="term" value="F:DNA binding"/>
    <property type="evidence" value="ECO:0007669"/>
    <property type="project" value="UniProtKB-KW"/>
</dbReference>
<dbReference type="GO" id="GO:0005694">
    <property type="term" value="C:chromosome"/>
    <property type="evidence" value="ECO:0007669"/>
    <property type="project" value="TreeGrafter"/>
</dbReference>
<dbReference type="InterPro" id="IPR002464">
    <property type="entry name" value="DNA/RNA_helicase_DEAH_CS"/>
</dbReference>
<evidence type="ECO:0000313" key="14">
    <source>
        <dbReference type="EMBL" id="VDI04955.1"/>
    </source>
</evidence>
<feature type="domain" description="Helicase ATP-binding" evidence="12">
    <location>
        <begin position="61"/>
        <end position="248"/>
    </location>
</feature>
<keyword evidence="2" id="KW-0547">Nucleotide-binding</keyword>
<reference evidence="14" key="1">
    <citation type="submission" date="2018-11" db="EMBL/GenBank/DDBJ databases">
        <authorList>
            <person name="Alioto T."/>
            <person name="Alioto T."/>
        </authorList>
    </citation>
    <scope>NUCLEOTIDE SEQUENCE</scope>
</reference>
<dbReference type="InterPro" id="IPR011545">
    <property type="entry name" value="DEAD/DEAH_box_helicase_dom"/>
</dbReference>
<dbReference type="OrthoDB" id="6050068at2759"/>
<dbReference type="EMBL" id="UYJE01001770">
    <property type="protein sequence ID" value="VDI04955.1"/>
    <property type="molecule type" value="Genomic_DNA"/>
</dbReference>
<evidence type="ECO:0000259" key="12">
    <source>
        <dbReference type="PROSITE" id="PS51192"/>
    </source>
</evidence>
<dbReference type="SMART" id="SM00487">
    <property type="entry name" value="DEXDc"/>
    <property type="match status" value="1"/>
</dbReference>
<comment type="similarity">
    <text evidence="1">Belongs to the helicase family. RecQ subfamily.</text>
</comment>
<evidence type="ECO:0000313" key="15">
    <source>
        <dbReference type="Proteomes" id="UP000596742"/>
    </source>
</evidence>
<evidence type="ECO:0000256" key="10">
    <source>
        <dbReference type="ARBA" id="ARBA00034808"/>
    </source>
</evidence>
<organism evidence="14 15">
    <name type="scientific">Mytilus galloprovincialis</name>
    <name type="common">Mediterranean mussel</name>
    <dbReference type="NCBI Taxonomy" id="29158"/>
    <lineage>
        <taxon>Eukaryota</taxon>
        <taxon>Metazoa</taxon>
        <taxon>Spiralia</taxon>
        <taxon>Lophotrochozoa</taxon>
        <taxon>Mollusca</taxon>
        <taxon>Bivalvia</taxon>
        <taxon>Autobranchia</taxon>
        <taxon>Pteriomorphia</taxon>
        <taxon>Mytilida</taxon>
        <taxon>Mytiloidea</taxon>
        <taxon>Mytilidae</taxon>
        <taxon>Mytilinae</taxon>
        <taxon>Mytilus</taxon>
    </lineage>
</organism>
<evidence type="ECO:0000256" key="8">
    <source>
        <dbReference type="ARBA" id="ARBA00023242"/>
    </source>
</evidence>
<dbReference type="GO" id="GO:0000724">
    <property type="term" value="P:double-strand break repair via homologous recombination"/>
    <property type="evidence" value="ECO:0007669"/>
    <property type="project" value="TreeGrafter"/>
</dbReference>
<evidence type="ECO:0000256" key="4">
    <source>
        <dbReference type="ARBA" id="ARBA00022806"/>
    </source>
</evidence>